<keyword evidence="1" id="KW-0812">Transmembrane</keyword>
<proteinExistence type="predicted"/>
<keyword evidence="1" id="KW-0472">Membrane</keyword>
<gene>
    <name evidence="2" type="ordered locus">Sbal_0524</name>
</gene>
<dbReference type="Proteomes" id="UP000001557">
    <property type="component" value="Chromosome"/>
</dbReference>
<evidence type="ECO:0000313" key="3">
    <source>
        <dbReference type="Proteomes" id="UP000001557"/>
    </source>
</evidence>
<organism evidence="2 3">
    <name type="scientific">Shewanella baltica (strain OS155 / ATCC BAA-1091)</name>
    <dbReference type="NCBI Taxonomy" id="325240"/>
    <lineage>
        <taxon>Bacteria</taxon>
        <taxon>Pseudomonadati</taxon>
        <taxon>Pseudomonadota</taxon>
        <taxon>Gammaproteobacteria</taxon>
        <taxon>Alteromonadales</taxon>
        <taxon>Shewanellaceae</taxon>
        <taxon>Shewanella</taxon>
    </lineage>
</organism>
<evidence type="ECO:0000256" key="1">
    <source>
        <dbReference type="SAM" id="Phobius"/>
    </source>
</evidence>
<dbReference type="EMBL" id="CP000563">
    <property type="protein sequence ID" value="ABN60053.1"/>
    <property type="molecule type" value="Genomic_DNA"/>
</dbReference>
<evidence type="ECO:0000313" key="2">
    <source>
        <dbReference type="EMBL" id="ABN60053.1"/>
    </source>
</evidence>
<keyword evidence="3" id="KW-1185">Reference proteome</keyword>
<keyword evidence="1" id="KW-1133">Transmembrane helix</keyword>
<accession>A3CZZ0</accession>
<reference evidence="2 3" key="1">
    <citation type="submission" date="2007-02" db="EMBL/GenBank/DDBJ databases">
        <title>Complete sequence of chromosome of Shewanella baltica OS155.</title>
        <authorList>
            <consortium name="US DOE Joint Genome Institute"/>
            <person name="Copeland A."/>
            <person name="Lucas S."/>
            <person name="Lapidus A."/>
            <person name="Barry K."/>
            <person name="Detter J.C."/>
            <person name="Glavina del Rio T."/>
            <person name="Hammon N."/>
            <person name="Israni S."/>
            <person name="Dalin E."/>
            <person name="Tice H."/>
            <person name="Pitluck S."/>
            <person name="Sims D.R."/>
            <person name="Brettin T."/>
            <person name="Bruce D."/>
            <person name="Han C."/>
            <person name="Tapia R."/>
            <person name="Brainard J."/>
            <person name="Schmutz J."/>
            <person name="Larimer F."/>
            <person name="Land M."/>
            <person name="Hauser L."/>
            <person name="Kyrpides N."/>
            <person name="Mikhailova N."/>
            <person name="Brettar I."/>
            <person name="Klappenbach J."/>
            <person name="Konstantinidis K."/>
            <person name="Rodrigues J."/>
            <person name="Tiedje J."/>
            <person name="Richardson P."/>
        </authorList>
    </citation>
    <scope>NUCLEOTIDE SEQUENCE [LARGE SCALE GENOMIC DNA]</scope>
    <source>
        <strain evidence="3">OS155 / ATCC BAA-1091</strain>
    </source>
</reference>
<name>A3CZZ0_SHEB5</name>
<dbReference type="AlphaFoldDB" id="A3CZZ0"/>
<sequence>MASVFNHQKATLMLAFFRENLGLILGIVIFSVVIFGGIYYVEHSLAAQEQVVQ</sequence>
<protein>
    <submittedName>
        <fullName evidence="2">Uncharacterized protein</fullName>
    </submittedName>
</protein>
<feature type="transmembrane region" description="Helical" evidence="1">
    <location>
        <begin position="21"/>
        <end position="41"/>
    </location>
</feature>
<dbReference type="HOGENOM" id="CLU_213952_0_0_6"/>
<dbReference type="KEGG" id="sbl:Sbal_0524"/>